<dbReference type="OrthoDB" id="344220at2759"/>
<dbReference type="Pfam" id="PF04934">
    <property type="entry name" value="Med6"/>
    <property type="match status" value="1"/>
</dbReference>
<evidence type="ECO:0000256" key="5">
    <source>
        <dbReference type="ARBA" id="ARBA00023163"/>
    </source>
</evidence>
<comment type="similarity">
    <text evidence="2 8">Belongs to the Mediator complex subunit 6 family.</text>
</comment>
<evidence type="ECO:0000313" key="10">
    <source>
        <dbReference type="EMBL" id="RMZ67258.1"/>
    </source>
</evidence>
<evidence type="ECO:0000256" key="7">
    <source>
        <dbReference type="ARBA" id="ARBA00031259"/>
    </source>
</evidence>
<feature type="compositionally biased region" description="Basic residues" evidence="9">
    <location>
        <begin position="346"/>
        <end position="355"/>
    </location>
</feature>
<evidence type="ECO:0000256" key="6">
    <source>
        <dbReference type="ARBA" id="ARBA00023242"/>
    </source>
</evidence>
<evidence type="ECO:0000256" key="4">
    <source>
        <dbReference type="ARBA" id="ARBA00023015"/>
    </source>
</evidence>
<reference evidence="10 11" key="1">
    <citation type="journal article" date="2014" name="PLoS ONE">
        <title>De novo Genome Assembly of the Fungal Plant Pathogen Pyrenophora semeniperda.</title>
        <authorList>
            <person name="Soliai M.M."/>
            <person name="Meyer S.E."/>
            <person name="Udall J.A."/>
            <person name="Elzinga D.E."/>
            <person name="Hermansen R.A."/>
            <person name="Bodily P.M."/>
            <person name="Hart A.A."/>
            <person name="Coleman C.E."/>
        </authorList>
    </citation>
    <scope>NUCLEOTIDE SEQUENCE [LARGE SCALE GENOMIC DNA]</scope>
    <source>
        <strain evidence="10 11">CCB06</strain>
        <tissue evidence="10">Mycelium</tissue>
    </source>
</reference>
<gene>
    <name evidence="8" type="primary">MED6</name>
    <name evidence="10" type="ORF">GMOD_00001157</name>
</gene>
<evidence type="ECO:0000256" key="1">
    <source>
        <dbReference type="ARBA" id="ARBA00004123"/>
    </source>
</evidence>
<feature type="region of interest" description="Disordered" evidence="9">
    <location>
        <begin position="316"/>
        <end position="369"/>
    </location>
</feature>
<dbReference type="Gene3D" id="3.10.450.580">
    <property type="entry name" value="Mediator complex, subunit Med6"/>
    <property type="match status" value="1"/>
</dbReference>
<feature type="region of interest" description="Disordered" evidence="9">
    <location>
        <begin position="206"/>
        <end position="241"/>
    </location>
</feature>
<dbReference type="InterPro" id="IPR038566">
    <property type="entry name" value="Mediator_Med6_sf"/>
</dbReference>
<feature type="compositionally biased region" description="Low complexity" evidence="9">
    <location>
        <begin position="318"/>
        <end position="332"/>
    </location>
</feature>
<organism evidence="10 11">
    <name type="scientific">Pyrenophora seminiperda CCB06</name>
    <dbReference type="NCBI Taxonomy" id="1302712"/>
    <lineage>
        <taxon>Eukaryota</taxon>
        <taxon>Fungi</taxon>
        <taxon>Dikarya</taxon>
        <taxon>Ascomycota</taxon>
        <taxon>Pezizomycotina</taxon>
        <taxon>Dothideomycetes</taxon>
        <taxon>Pleosporomycetidae</taxon>
        <taxon>Pleosporales</taxon>
        <taxon>Pleosporineae</taxon>
        <taxon>Pleosporaceae</taxon>
        <taxon>Pyrenophora</taxon>
    </lineage>
</organism>
<protein>
    <recommendedName>
        <fullName evidence="3 8">Mediator of RNA polymerase II transcription subunit 6</fullName>
    </recommendedName>
    <alternativeName>
        <fullName evidence="7 8">Mediator complex subunit 6</fullName>
    </alternativeName>
</protein>
<feature type="region of interest" description="Disordered" evidence="9">
    <location>
        <begin position="1"/>
        <end position="25"/>
    </location>
</feature>
<dbReference type="GO" id="GO:0016592">
    <property type="term" value="C:mediator complex"/>
    <property type="evidence" value="ECO:0007669"/>
    <property type="project" value="InterPro"/>
</dbReference>
<evidence type="ECO:0000313" key="11">
    <source>
        <dbReference type="Proteomes" id="UP000265663"/>
    </source>
</evidence>
<keyword evidence="8" id="KW-0010">Activator</keyword>
<keyword evidence="4 8" id="KW-0805">Transcription regulation</keyword>
<dbReference type="PANTHER" id="PTHR13104">
    <property type="entry name" value="MED-6-RELATED"/>
    <property type="match status" value="1"/>
</dbReference>
<evidence type="ECO:0000256" key="2">
    <source>
        <dbReference type="ARBA" id="ARBA00007526"/>
    </source>
</evidence>
<accession>A0A3M7LYD3</accession>
<sequence length="369" mass="39679">MSPHTRLPPTANMPPPIPPPDEQEFDQPQLIAGLVHPDLHAGNNVFWYFTSSPWFEPECLNINVWLNVRQNDPATAEQIMNDRKLWQQRLDDQPIGTQYVLAGEGQADGHPWLLQRQNKVNVIKDDKEQIETFVEGNYYTHGTKMLMAPSLLDIVQSRLLTVSTRMQQMAELSKNMTHWTPATGYSYFPPSYEAAKAATTASRVGSPTLVPADLDGTVPQSQGAGATTAAAPPPTEPTASGTEFSDMLFLQSLNLTNAYGDEYMDENPLKGEPGAFVFEGTKTAVSARNKAQEQAAQATQLPPAAALKIDTQLTSAVPSAAPTPKAGATPGAPGTPGGKGSVGPAPKKKKDRRKSQGGLTSPTTPSVPQ</sequence>
<proteinExistence type="inferred from homology"/>
<feature type="compositionally biased region" description="Pro residues" evidence="9">
    <location>
        <begin position="11"/>
        <end position="20"/>
    </location>
</feature>
<keyword evidence="5 8" id="KW-0804">Transcription</keyword>
<comment type="subunit">
    <text evidence="8">Component of the Mediator complex.</text>
</comment>
<keyword evidence="6 8" id="KW-0539">Nucleus</keyword>
<keyword evidence="11" id="KW-1185">Reference proteome</keyword>
<evidence type="ECO:0000256" key="8">
    <source>
        <dbReference type="RuleBase" id="RU364143"/>
    </source>
</evidence>
<evidence type="ECO:0000256" key="3">
    <source>
        <dbReference type="ARBA" id="ARBA00020634"/>
    </source>
</evidence>
<comment type="function">
    <text evidence="8">Component of the Mediator complex, a coactivator involved in the regulated transcription of nearly all RNA polymerase II-dependent genes. Mediator functions as a bridge to convey information from gene-specific regulatory proteins to the basal RNA polymerase II transcription machinery. Mediator is recruited to promoters by direct interactions with regulatory proteins and serves as a scaffold for the assembly of a functional preinitiation complex with RNA polymerase II and the general transcription factors.</text>
</comment>
<comment type="subcellular location">
    <subcellularLocation>
        <location evidence="1 8">Nucleus</location>
    </subcellularLocation>
</comment>
<dbReference type="GO" id="GO:0006357">
    <property type="term" value="P:regulation of transcription by RNA polymerase II"/>
    <property type="evidence" value="ECO:0007669"/>
    <property type="project" value="InterPro"/>
</dbReference>
<name>A0A3M7LYD3_9PLEO</name>
<dbReference type="Proteomes" id="UP000265663">
    <property type="component" value="Unassembled WGS sequence"/>
</dbReference>
<dbReference type="AlphaFoldDB" id="A0A3M7LYD3"/>
<dbReference type="EMBL" id="KE747810">
    <property type="protein sequence ID" value="RMZ67258.1"/>
    <property type="molecule type" value="Genomic_DNA"/>
</dbReference>
<feature type="compositionally biased region" description="Polar residues" evidence="9">
    <location>
        <begin position="357"/>
        <end position="369"/>
    </location>
</feature>
<feature type="compositionally biased region" description="Low complexity" evidence="9">
    <location>
        <begin position="219"/>
        <end position="230"/>
    </location>
</feature>
<dbReference type="GO" id="GO:0003712">
    <property type="term" value="F:transcription coregulator activity"/>
    <property type="evidence" value="ECO:0007669"/>
    <property type="project" value="InterPro"/>
</dbReference>
<evidence type="ECO:0000256" key="9">
    <source>
        <dbReference type="SAM" id="MobiDB-lite"/>
    </source>
</evidence>
<dbReference type="InterPro" id="IPR007018">
    <property type="entry name" value="Mediator_Med6"/>
</dbReference>